<dbReference type="PROSITE" id="PS50943">
    <property type="entry name" value="HTH_CROC1"/>
    <property type="match status" value="1"/>
</dbReference>
<organism evidence="4 5">
    <name type="scientific">Streptococcus parauberis KRS-02083</name>
    <dbReference type="NCBI Taxonomy" id="1207545"/>
    <lineage>
        <taxon>Bacteria</taxon>
        <taxon>Bacillati</taxon>
        <taxon>Bacillota</taxon>
        <taxon>Bacilli</taxon>
        <taxon>Lactobacillales</taxon>
        <taxon>Streptococcaceae</taxon>
        <taxon>Streptococcus</taxon>
    </lineage>
</organism>
<dbReference type="PANTHER" id="PTHR46558:SF11">
    <property type="entry name" value="HTH-TYPE TRANSCRIPTIONAL REGULATOR XRE"/>
    <property type="match status" value="1"/>
</dbReference>
<dbReference type="Gene3D" id="1.10.260.40">
    <property type="entry name" value="lambda repressor-like DNA-binding domains"/>
    <property type="match status" value="1"/>
</dbReference>
<dbReference type="SUPFAM" id="SSF47413">
    <property type="entry name" value="lambda repressor-like DNA-binding domains"/>
    <property type="match status" value="1"/>
</dbReference>
<dbReference type="EMBL" id="ALYM01000008">
    <property type="protein sequence ID" value="EMG24677.1"/>
    <property type="molecule type" value="Genomic_DNA"/>
</dbReference>
<gene>
    <name evidence="4" type="ORF">SPJ1_1936</name>
</gene>
<comment type="caution">
    <text evidence="4">The sequence shown here is derived from an EMBL/GenBank/DDBJ whole genome shotgun (WGS) entry which is preliminary data.</text>
</comment>
<evidence type="ECO:0000256" key="1">
    <source>
        <dbReference type="ARBA" id="ARBA00023125"/>
    </source>
</evidence>
<evidence type="ECO:0000313" key="5">
    <source>
        <dbReference type="Proteomes" id="UP000011769"/>
    </source>
</evidence>
<dbReference type="Proteomes" id="UP000011769">
    <property type="component" value="Unassembled WGS sequence"/>
</dbReference>
<dbReference type="CDD" id="cd00093">
    <property type="entry name" value="HTH_XRE"/>
    <property type="match status" value="1"/>
</dbReference>
<keyword evidence="2" id="KW-0175">Coiled coil</keyword>
<dbReference type="RefSeq" id="WP_003108701.1">
    <property type="nucleotide sequence ID" value="NZ_ALYM01000008.1"/>
</dbReference>
<keyword evidence="5" id="KW-1185">Reference proteome</keyword>
<dbReference type="InterPro" id="IPR001387">
    <property type="entry name" value="Cro/C1-type_HTH"/>
</dbReference>
<evidence type="ECO:0000256" key="2">
    <source>
        <dbReference type="SAM" id="Coils"/>
    </source>
</evidence>
<feature type="coiled-coil region" evidence="2">
    <location>
        <begin position="86"/>
        <end position="113"/>
    </location>
</feature>
<sequence>MKNRIKELREQNDLTQKDLANLVGIHMRSLQHYEKGDRKPRDRKLEKLALIFDVSIPYLLGYVDENGNGDQDSNFVQITTAEFNDLLNARQELQDLKIALRILKNAMAFATNEEIEEKND</sequence>
<evidence type="ECO:0000259" key="3">
    <source>
        <dbReference type="PROSITE" id="PS50943"/>
    </source>
</evidence>
<dbReference type="PANTHER" id="PTHR46558">
    <property type="entry name" value="TRACRIPTIONAL REGULATORY PROTEIN-RELATED-RELATED"/>
    <property type="match status" value="1"/>
</dbReference>
<feature type="domain" description="HTH cro/C1-type" evidence="3">
    <location>
        <begin position="5"/>
        <end position="59"/>
    </location>
</feature>
<dbReference type="SMART" id="SM00530">
    <property type="entry name" value="HTH_XRE"/>
    <property type="match status" value="1"/>
</dbReference>
<evidence type="ECO:0000313" key="4">
    <source>
        <dbReference type="EMBL" id="EMG24677.1"/>
    </source>
</evidence>
<keyword evidence="1" id="KW-0238">DNA-binding</keyword>
<reference evidence="4 5" key="1">
    <citation type="journal article" date="2013" name="PLoS ONE">
        <title>Comparative Genomic Characterization of Three Streptococcus parauberis Strains in Fish Pathogen, as Assessed by Wide-Genome Analyses.</title>
        <authorList>
            <person name="Nho S.W."/>
            <person name="Hikima J."/>
            <person name="Park S.B."/>
            <person name="Jang H.B."/>
            <person name="Cha I.S."/>
            <person name="Yasuike M."/>
            <person name="Nakamura Y."/>
            <person name="Fujiwara A."/>
            <person name="Sano M."/>
            <person name="Kanai K."/>
            <person name="Kondo H."/>
            <person name="Hirono I."/>
            <person name="Takeyama H."/>
            <person name="Aoki T."/>
            <person name="Jung T.S."/>
        </authorList>
    </citation>
    <scope>NUCLEOTIDE SEQUENCE [LARGE SCALE GENOMIC DNA]</scope>
    <source>
        <strain evidence="4 5">KRS-02083</strain>
    </source>
</reference>
<protein>
    <submittedName>
        <fullName evidence="4">DNA polymerase III subunit beta</fullName>
    </submittedName>
</protein>
<dbReference type="InterPro" id="IPR010982">
    <property type="entry name" value="Lambda_DNA-bd_dom_sf"/>
</dbReference>
<accession>A0ABP2SW32</accession>
<proteinExistence type="predicted"/>
<dbReference type="Pfam" id="PF01381">
    <property type="entry name" value="HTH_3"/>
    <property type="match status" value="1"/>
</dbReference>
<name>A0ABP2SW32_9STRE</name>